<dbReference type="NCBIfam" id="NF006283">
    <property type="entry name" value="PRK08455.1"/>
    <property type="match status" value="1"/>
</dbReference>
<proteinExistence type="inferred from homology"/>
<dbReference type="PANTHER" id="PTHR35091:SF2">
    <property type="entry name" value="FLAGELLAR PROTEIN FLIL"/>
    <property type="match status" value="1"/>
</dbReference>
<protein>
    <recommendedName>
        <fullName evidence="10">Flagellar protein FliL</fullName>
    </recommendedName>
</protein>
<dbReference type="AlphaFoldDB" id="A0A0A8HTN4"/>
<evidence type="ECO:0000256" key="8">
    <source>
        <dbReference type="ARBA" id="ARBA00022989"/>
    </source>
</evidence>
<keyword evidence="7 10" id="KW-0283">Flagellar rotation</keyword>
<dbReference type="Proteomes" id="UP000031130">
    <property type="component" value="Chromosome"/>
</dbReference>
<evidence type="ECO:0000256" key="1">
    <source>
        <dbReference type="ARBA" id="ARBA00002254"/>
    </source>
</evidence>
<evidence type="ECO:0000256" key="5">
    <source>
        <dbReference type="ARBA" id="ARBA00022500"/>
    </source>
</evidence>
<dbReference type="OrthoDB" id="9799777at2"/>
<comment type="subcellular location">
    <subcellularLocation>
        <location evidence="2">Cell membrane</location>
        <topology evidence="2">Single-pass membrane protein</topology>
    </subcellularLocation>
</comment>
<dbReference type="GO" id="GO:0009425">
    <property type="term" value="C:bacterial-type flagellum basal body"/>
    <property type="evidence" value="ECO:0007669"/>
    <property type="project" value="InterPro"/>
</dbReference>
<keyword evidence="8 10" id="KW-1133">Transmembrane helix</keyword>
<evidence type="ECO:0000256" key="10">
    <source>
        <dbReference type="RuleBase" id="RU364125"/>
    </source>
</evidence>
<evidence type="ECO:0000313" key="11">
    <source>
        <dbReference type="EMBL" id="AJD01177.1"/>
    </source>
</evidence>
<accession>A0A0A8HTN4</accession>
<comment type="similarity">
    <text evidence="3 10">Belongs to the FliL family.</text>
</comment>
<evidence type="ECO:0000256" key="2">
    <source>
        <dbReference type="ARBA" id="ARBA00004162"/>
    </source>
</evidence>
<sequence length="181" mass="19905">MAEDIMDEQTESKKKGGNTLVIIIVVFLFVFLLVIVGAIAYLMFSGSSEENPAPQAEESAQAAQTPKKTNAVAARGSDYANIGVMYPLAPFTLNLLSDGGSRYVKCTIQLEQNVETLTPELDKKVAIIRDIIIRTLTSKTFEEVSTTKGKERLKDELTGKINEVLTDGFIKNIYFTDFVVS</sequence>
<dbReference type="EMBL" id="CP007775">
    <property type="protein sequence ID" value="AJD01177.1"/>
    <property type="molecule type" value="Genomic_DNA"/>
</dbReference>
<evidence type="ECO:0000256" key="9">
    <source>
        <dbReference type="ARBA" id="ARBA00023136"/>
    </source>
</evidence>
<evidence type="ECO:0000256" key="3">
    <source>
        <dbReference type="ARBA" id="ARBA00008281"/>
    </source>
</evidence>
<gene>
    <name evidence="11" type="primary">fliL</name>
    <name evidence="11" type="ORF">UPTC3659_0291</name>
</gene>
<dbReference type="HOGENOM" id="CLU_099018_2_2_7"/>
<dbReference type="KEGG" id="cln:UPTC3659_0291"/>
<dbReference type="InterPro" id="IPR005503">
    <property type="entry name" value="FliL"/>
</dbReference>
<evidence type="ECO:0000256" key="4">
    <source>
        <dbReference type="ARBA" id="ARBA00022475"/>
    </source>
</evidence>
<dbReference type="GO" id="GO:0005886">
    <property type="term" value="C:plasma membrane"/>
    <property type="evidence" value="ECO:0007669"/>
    <property type="project" value="UniProtKB-SubCell"/>
</dbReference>
<evidence type="ECO:0000256" key="7">
    <source>
        <dbReference type="ARBA" id="ARBA00022779"/>
    </source>
</evidence>
<evidence type="ECO:0000256" key="6">
    <source>
        <dbReference type="ARBA" id="ARBA00022692"/>
    </source>
</evidence>
<keyword evidence="6 10" id="KW-0812">Transmembrane</keyword>
<name>A0A0A8HTN4_CAMLA</name>
<keyword evidence="9 10" id="KW-0472">Membrane</keyword>
<keyword evidence="11" id="KW-0969">Cilium</keyword>
<keyword evidence="5 10" id="KW-0145">Chemotaxis</keyword>
<dbReference type="GO" id="GO:0006935">
    <property type="term" value="P:chemotaxis"/>
    <property type="evidence" value="ECO:0007669"/>
    <property type="project" value="UniProtKB-KW"/>
</dbReference>
<comment type="function">
    <text evidence="1 10">Controls the rotational direction of flagella during chemotaxis.</text>
</comment>
<organism evidence="11 12">
    <name type="scientific">Campylobacter lari NCTC 11845</name>
    <dbReference type="NCBI Taxonomy" id="1388749"/>
    <lineage>
        <taxon>Bacteria</taxon>
        <taxon>Pseudomonadati</taxon>
        <taxon>Campylobacterota</taxon>
        <taxon>Epsilonproteobacteria</taxon>
        <taxon>Campylobacterales</taxon>
        <taxon>Campylobacteraceae</taxon>
        <taxon>Campylobacter</taxon>
    </lineage>
</organism>
<evidence type="ECO:0000313" key="12">
    <source>
        <dbReference type="Proteomes" id="UP000031130"/>
    </source>
</evidence>
<reference evidence="11 12" key="1">
    <citation type="journal article" date="2014" name="Genome Biol. Evol.">
        <title>Comparative Genomics of the Campylobacter lari Group.</title>
        <authorList>
            <person name="Miller W.G."/>
            <person name="Yee E."/>
            <person name="Chapman M.H."/>
            <person name="Smith T.P."/>
            <person name="Bono J.L."/>
            <person name="Huynh S."/>
            <person name="Parker C.T."/>
            <person name="Vandamme P."/>
            <person name="Luong K."/>
            <person name="Korlach J."/>
        </authorList>
    </citation>
    <scope>NUCLEOTIDE SEQUENCE [LARGE SCALE GENOMIC DNA]</scope>
    <source>
        <strain evidence="12">RM3659</strain>
    </source>
</reference>
<keyword evidence="4 10" id="KW-1003">Cell membrane</keyword>
<feature type="transmembrane region" description="Helical" evidence="10">
    <location>
        <begin position="20"/>
        <end position="44"/>
    </location>
</feature>
<dbReference type="Pfam" id="PF03748">
    <property type="entry name" value="FliL"/>
    <property type="match status" value="1"/>
</dbReference>
<dbReference type="PANTHER" id="PTHR35091">
    <property type="entry name" value="FLAGELLAR PROTEIN FLIL"/>
    <property type="match status" value="1"/>
</dbReference>
<keyword evidence="11" id="KW-0966">Cell projection</keyword>
<keyword evidence="11" id="KW-0282">Flagellum</keyword>
<dbReference type="GO" id="GO:0071978">
    <property type="term" value="P:bacterial-type flagellum-dependent swarming motility"/>
    <property type="evidence" value="ECO:0007669"/>
    <property type="project" value="TreeGrafter"/>
</dbReference>